<evidence type="ECO:0000313" key="2">
    <source>
        <dbReference type="Proteomes" id="UP000299102"/>
    </source>
</evidence>
<dbReference type="OrthoDB" id="10017160at2759"/>
<keyword evidence="2" id="KW-1185">Reference proteome</keyword>
<dbReference type="Proteomes" id="UP000299102">
    <property type="component" value="Unassembled WGS sequence"/>
</dbReference>
<reference evidence="1 2" key="1">
    <citation type="journal article" date="2019" name="Commun. Biol.">
        <title>The bagworm genome reveals a unique fibroin gene that provides high tensile strength.</title>
        <authorList>
            <person name="Kono N."/>
            <person name="Nakamura H."/>
            <person name="Ohtoshi R."/>
            <person name="Tomita M."/>
            <person name="Numata K."/>
            <person name="Arakawa K."/>
        </authorList>
    </citation>
    <scope>NUCLEOTIDE SEQUENCE [LARGE SCALE GENOMIC DNA]</scope>
</reference>
<proteinExistence type="predicted"/>
<dbReference type="GO" id="GO:0003676">
    <property type="term" value="F:nucleic acid binding"/>
    <property type="evidence" value="ECO:0007669"/>
    <property type="project" value="InterPro"/>
</dbReference>
<organism evidence="1 2">
    <name type="scientific">Eumeta variegata</name>
    <name type="common">Bagworm moth</name>
    <name type="synonym">Eumeta japonica</name>
    <dbReference type="NCBI Taxonomy" id="151549"/>
    <lineage>
        <taxon>Eukaryota</taxon>
        <taxon>Metazoa</taxon>
        <taxon>Ecdysozoa</taxon>
        <taxon>Arthropoda</taxon>
        <taxon>Hexapoda</taxon>
        <taxon>Insecta</taxon>
        <taxon>Pterygota</taxon>
        <taxon>Neoptera</taxon>
        <taxon>Endopterygota</taxon>
        <taxon>Lepidoptera</taxon>
        <taxon>Glossata</taxon>
        <taxon>Ditrysia</taxon>
        <taxon>Tineoidea</taxon>
        <taxon>Psychidae</taxon>
        <taxon>Oiketicinae</taxon>
        <taxon>Eumeta</taxon>
    </lineage>
</organism>
<dbReference type="Gene3D" id="3.30.420.10">
    <property type="entry name" value="Ribonuclease H-like superfamily/Ribonuclease H"/>
    <property type="match status" value="1"/>
</dbReference>
<name>A0A4C1WLZ1_EUMVA</name>
<dbReference type="InterPro" id="IPR036397">
    <property type="entry name" value="RNaseH_sf"/>
</dbReference>
<accession>A0A4C1WLZ1</accession>
<dbReference type="AlphaFoldDB" id="A0A4C1WLZ1"/>
<evidence type="ECO:0008006" key="3">
    <source>
        <dbReference type="Google" id="ProtNLM"/>
    </source>
</evidence>
<gene>
    <name evidence="1" type="ORF">EVAR_39887_1</name>
</gene>
<protein>
    <recommendedName>
        <fullName evidence="3">Mariner Mos1 transposase</fullName>
    </recommendedName>
</protein>
<sequence length="244" mass="28282">MSQTQQNDSCQKHFEANGCLFFGVNRHVVTVPLESRKTVNSWWYTTICLSEIFEEIGKNNRQHRIILYHNNACCHTSVDLVPNDFYLFPSVKNKLRGQRFLNREEIVDGFKMHLLEKPNNQFNKTDFNNHVTFMDSHSRVQNTYYVAEYRLTRRSQPGGALLRTINRPPRAARAAVKAAVHHRQYPTAIRPRPARPLPHPLLTVYCSIILLHGLPSHRRTSCVGRLQTQRAHLVIEVFVESLVS</sequence>
<comment type="caution">
    <text evidence="1">The sequence shown here is derived from an EMBL/GenBank/DDBJ whole genome shotgun (WGS) entry which is preliminary data.</text>
</comment>
<evidence type="ECO:0000313" key="1">
    <source>
        <dbReference type="EMBL" id="GBP52428.1"/>
    </source>
</evidence>
<dbReference type="EMBL" id="BGZK01000603">
    <property type="protein sequence ID" value="GBP52428.1"/>
    <property type="molecule type" value="Genomic_DNA"/>
</dbReference>